<feature type="transmembrane region" description="Helical" evidence="1">
    <location>
        <begin position="194"/>
        <end position="211"/>
    </location>
</feature>
<evidence type="ECO:0000313" key="4">
    <source>
        <dbReference type="Proteomes" id="UP000766595"/>
    </source>
</evidence>
<protein>
    <submittedName>
        <fullName evidence="3">Fatty acid desaturase</fullName>
        <ecNumber evidence="3">1.14.19.-</ecNumber>
    </submittedName>
</protein>
<gene>
    <name evidence="3" type="ORF">KL771_10830</name>
</gene>
<organism evidence="3 4">
    <name type="scientific">Prosthecodimorpha staleyi</name>
    <dbReference type="NCBI Taxonomy" id="2840188"/>
    <lineage>
        <taxon>Bacteria</taxon>
        <taxon>Pseudomonadati</taxon>
        <taxon>Pseudomonadota</taxon>
        <taxon>Alphaproteobacteria</taxon>
        <taxon>Hyphomicrobiales</taxon>
        <taxon>Ancalomicrobiaceae</taxon>
        <taxon>Prosthecodimorpha</taxon>
    </lineage>
</organism>
<keyword evidence="4" id="KW-1185">Reference proteome</keyword>
<keyword evidence="1" id="KW-1133">Transmembrane helix</keyword>
<dbReference type="Pfam" id="PF00487">
    <property type="entry name" value="FA_desaturase"/>
    <property type="match status" value="1"/>
</dbReference>
<evidence type="ECO:0000259" key="2">
    <source>
        <dbReference type="Pfam" id="PF00487"/>
    </source>
</evidence>
<evidence type="ECO:0000313" key="3">
    <source>
        <dbReference type="EMBL" id="MBT9289954.1"/>
    </source>
</evidence>
<keyword evidence="1" id="KW-0812">Transmembrane</keyword>
<comment type="caution">
    <text evidence="3">The sequence shown here is derived from an EMBL/GenBank/DDBJ whole genome shotgun (WGS) entry which is preliminary data.</text>
</comment>
<evidence type="ECO:0000256" key="1">
    <source>
        <dbReference type="SAM" id="Phobius"/>
    </source>
</evidence>
<feature type="domain" description="Fatty acid desaturase" evidence="2">
    <location>
        <begin position="40"/>
        <end position="275"/>
    </location>
</feature>
<accession>A0A947GIN9</accession>
<feature type="transmembrane region" description="Helical" evidence="1">
    <location>
        <begin position="167"/>
        <end position="188"/>
    </location>
</feature>
<dbReference type="RefSeq" id="WP_261968581.1">
    <property type="nucleotide sequence ID" value="NZ_JAHHZF010000005.1"/>
</dbReference>
<feature type="transmembrane region" description="Helical" evidence="1">
    <location>
        <begin position="21"/>
        <end position="45"/>
    </location>
</feature>
<dbReference type="GO" id="GO:0016491">
    <property type="term" value="F:oxidoreductase activity"/>
    <property type="evidence" value="ECO:0007669"/>
    <property type="project" value="UniProtKB-KW"/>
</dbReference>
<keyword evidence="1" id="KW-0472">Membrane</keyword>
<proteinExistence type="predicted"/>
<dbReference type="EMBL" id="JAHHZF010000005">
    <property type="protein sequence ID" value="MBT9289954.1"/>
    <property type="molecule type" value="Genomic_DNA"/>
</dbReference>
<keyword evidence="3" id="KW-0560">Oxidoreductase</keyword>
<dbReference type="GO" id="GO:0006629">
    <property type="term" value="P:lipid metabolic process"/>
    <property type="evidence" value="ECO:0007669"/>
    <property type="project" value="InterPro"/>
</dbReference>
<dbReference type="AlphaFoldDB" id="A0A947GIN9"/>
<reference evidence="3 4" key="1">
    <citation type="submission" date="2021-06" db="EMBL/GenBank/DDBJ databases">
        <authorList>
            <person name="Grouzdev D.S."/>
            <person name="Koziaeva V."/>
        </authorList>
    </citation>
    <scope>NUCLEOTIDE SEQUENCE [LARGE SCALE GENOMIC DNA]</scope>
    <source>
        <strain evidence="3 4">22</strain>
    </source>
</reference>
<dbReference type="InterPro" id="IPR005804">
    <property type="entry name" value="FA_desaturase_dom"/>
</dbReference>
<name>A0A947GIN9_9HYPH</name>
<dbReference type="EC" id="1.14.19.-" evidence="3"/>
<dbReference type="Proteomes" id="UP000766595">
    <property type="component" value="Unassembled WGS sequence"/>
</dbReference>
<sequence>MSDAPAIRERLPMVEVPTLALILLVYAGWFGLTWFHAAVPLWLWLPLAAWTAAWWGSIQHEILHGHPTRSRRINTILGTPPFWLWLPFECYRHSHLVHHRDERLTDPLDDPESRYWTPEGYCELGPVGRRLVALQATLAGRLAIGPLWSIARFLAEEARRVIAGDRAAAQVWAWHAVFVALVLGWALGVCGMPLWQYLLGFVYLGTALALVRSFAEHKAKDDVAERTAIVEASPVFGLLFLHNNLHVAHHRWPSLPWYRLPAVYRAHRAALLEANGGLLYRGYGDVFRRFLFAPHDAPIHPHGRAPGRIVVAEPGADGGHAPIPSAAEGLDPVHP</sequence>